<evidence type="ECO:0000256" key="1">
    <source>
        <dbReference type="SAM" id="Phobius"/>
    </source>
</evidence>
<dbReference type="RefSeq" id="WP_022302995.1">
    <property type="nucleotide sequence ID" value="NZ_DAWEHX010000068.1"/>
</dbReference>
<keyword evidence="1" id="KW-0472">Membrane</keyword>
<dbReference type="NCBIfam" id="TIGR04086">
    <property type="entry name" value="TIGR04086_membr"/>
    <property type="match status" value="1"/>
</dbReference>
<keyword evidence="1" id="KW-1133">Transmembrane helix</keyword>
<keyword evidence="1" id="KW-0812">Transmembrane</keyword>
<dbReference type="EMBL" id="JACRTP010000002">
    <property type="protein sequence ID" value="MBC8628023.1"/>
    <property type="molecule type" value="Genomic_DNA"/>
</dbReference>
<proteinExistence type="predicted"/>
<sequence length="124" mass="13754">MEQSVKTQSKLTQMIKMLLVAYLVTGLLLLILAFLLCKFQLNENQIHLGILVTYILSCFVGSFALGKSIRQRCFLWGMGLGASYALLLTVVTWITERKIQGDLKEFLITYGLCIMAGALGGMLS</sequence>
<keyword evidence="3" id="KW-1185">Reference proteome</keyword>
<protein>
    <submittedName>
        <fullName evidence="2">TIGR04086 family membrane protein</fullName>
    </submittedName>
</protein>
<evidence type="ECO:0000313" key="2">
    <source>
        <dbReference type="EMBL" id="MBC8628023.1"/>
    </source>
</evidence>
<feature type="transmembrane region" description="Helical" evidence="1">
    <location>
        <begin position="73"/>
        <end position="94"/>
    </location>
</feature>
<name>A0ABR7P9N3_9FIRM</name>
<dbReference type="Proteomes" id="UP000661649">
    <property type="component" value="Unassembled WGS sequence"/>
</dbReference>
<gene>
    <name evidence="2" type="ORF">H8712_05250</name>
</gene>
<feature type="transmembrane region" description="Helical" evidence="1">
    <location>
        <begin position="20"/>
        <end position="41"/>
    </location>
</feature>
<dbReference type="Pfam" id="PF12670">
    <property type="entry name" value="DUF3792"/>
    <property type="match status" value="1"/>
</dbReference>
<feature type="transmembrane region" description="Helical" evidence="1">
    <location>
        <begin position="106"/>
        <end position="123"/>
    </location>
</feature>
<comment type="caution">
    <text evidence="2">The sequence shown here is derived from an EMBL/GenBank/DDBJ whole genome shotgun (WGS) entry which is preliminary data.</text>
</comment>
<accession>A0ABR7P9N3</accession>
<feature type="transmembrane region" description="Helical" evidence="1">
    <location>
        <begin position="47"/>
        <end position="66"/>
    </location>
</feature>
<evidence type="ECO:0000313" key="3">
    <source>
        <dbReference type="Proteomes" id="UP000661649"/>
    </source>
</evidence>
<dbReference type="InterPro" id="IPR023804">
    <property type="entry name" value="DUF3792_TM"/>
</dbReference>
<reference evidence="2 3" key="1">
    <citation type="submission" date="2020-08" db="EMBL/GenBank/DDBJ databases">
        <title>Genome public.</title>
        <authorList>
            <person name="Liu C."/>
            <person name="Sun Q."/>
        </authorList>
    </citation>
    <scope>NUCLEOTIDE SEQUENCE [LARGE SCALE GENOMIC DNA]</scope>
    <source>
        <strain evidence="2 3">3_YM_SP_D4_24.mj</strain>
    </source>
</reference>
<organism evidence="2 3">
    <name type="scientific">Blautia stercoris</name>
    <dbReference type="NCBI Taxonomy" id="871664"/>
    <lineage>
        <taxon>Bacteria</taxon>
        <taxon>Bacillati</taxon>
        <taxon>Bacillota</taxon>
        <taxon>Clostridia</taxon>
        <taxon>Lachnospirales</taxon>
        <taxon>Lachnospiraceae</taxon>
        <taxon>Blautia</taxon>
    </lineage>
</organism>